<organism evidence="1 2">
    <name type="scientific">Actinokineospora auranticolor</name>
    <dbReference type="NCBI Taxonomy" id="155976"/>
    <lineage>
        <taxon>Bacteria</taxon>
        <taxon>Bacillati</taxon>
        <taxon>Actinomycetota</taxon>
        <taxon>Actinomycetes</taxon>
        <taxon>Pseudonocardiales</taxon>
        <taxon>Pseudonocardiaceae</taxon>
        <taxon>Actinokineospora</taxon>
    </lineage>
</organism>
<keyword evidence="2" id="KW-1185">Reference proteome</keyword>
<dbReference type="RefSeq" id="WP_104481593.1">
    <property type="nucleotide sequence ID" value="NZ_CP154825.1"/>
</dbReference>
<protein>
    <submittedName>
        <fullName evidence="1">Uncharacterized protein</fullName>
    </submittedName>
</protein>
<accession>A0A2S6GHW0</accession>
<sequence length="287" mass="31884">MNGHVDLVRELKSLRKGRGLFVGRIEDRVGPTLRLACAITEFDGRPVIRRKVTDRLADLSNRLPEDLRLAARVAFAIEADARFPLYQDRVRWASEQIDRDVRTVRRRVDEAIDHLAELANDTPAPEAGAPAAWHLVALSAALALDGPRPEVLEHHRITAAGDGLRELDLETTCRAADLRVHYGGTLTDQGRFRLPFPLARGESHTFAIRAQPATPPTQLLFRPDQPGTRFDLRVRFGRERVPAQVRSVRGAAGGELPGGSPHPVDDAGEVHIRFDELVPGRVYGARW</sequence>
<proteinExistence type="predicted"/>
<evidence type="ECO:0000313" key="1">
    <source>
        <dbReference type="EMBL" id="PPK64822.1"/>
    </source>
</evidence>
<comment type="caution">
    <text evidence="1">The sequence shown here is derived from an EMBL/GenBank/DDBJ whole genome shotgun (WGS) entry which is preliminary data.</text>
</comment>
<dbReference type="Proteomes" id="UP000239203">
    <property type="component" value="Unassembled WGS sequence"/>
</dbReference>
<gene>
    <name evidence="1" type="ORF">CLV40_11761</name>
</gene>
<dbReference type="AlphaFoldDB" id="A0A2S6GHW0"/>
<name>A0A2S6GHW0_9PSEU</name>
<dbReference type="EMBL" id="PTIX01000017">
    <property type="protein sequence ID" value="PPK64822.1"/>
    <property type="molecule type" value="Genomic_DNA"/>
</dbReference>
<reference evidence="1 2" key="1">
    <citation type="submission" date="2018-02" db="EMBL/GenBank/DDBJ databases">
        <title>Genomic Encyclopedia of Archaeal and Bacterial Type Strains, Phase II (KMG-II): from individual species to whole genera.</title>
        <authorList>
            <person name="Goeker M."/>
        </authorList>
    </citation>
    <scope>NUCLEOTIDE SEQUENCE [LARGE SCALE GENOMIC DNA]</scope>
    <source>
        <strain evidence="1 2">YU 961-1</strain>
    </source>
</reference>
<dbReference type="OrthoDB" id="3666039at2"/>
<evidence type="ECO:0000313" key="2">
    <source>
        <dbReference type="Proteomes" id="UP000239203"/>
    </source>
</evidence>